<reference evidence="2" key="1">
    <citation type="journal article" date="2020" name="Stud. Mycol.">
        <title>101 Dothideomycetes genomes: a test case for predicting lifestyles and emergence of pathogens.</title>
        <authorList>
            <person name="Haridas S."/>
            <person name="Albert R."/>
            <person name="Binder M."/>
            <person name="Bloem J."/>
            <person name="Labutti K."/>
            <person name="Salamov A."/>
            <person name="Andreopoulos B."/>
            <person name="Baker S."/>
            <person name="Barry K."/>
            <person name="Bills G."/>
            <person name="Bluhm B."/>
            <person name="Cannon C."/>
            <person name="Castanera R."/>
            <person name="Culley D."/>
            <person name="Daum C."/>
            <person name="Ezra D."/>
            <person name="Gonzalez J."/>
            <person name="Henrissat B."/>
            <person name="Kuo A."/>
            <person name="Liang C."/>
            <person name="Lipzen A."/>
            <person name="Lutzoni F."/>
            <person name="Magnuson J."/>
            <person name="Mondo S."/>
            <person name="Nolan M."/>
            <person name="Ohm R."/>
            <person name="Pangilinan J."/>
            <person name="Park H.-J."/>
            <person name="Ramirez L."/>
            <person name="Alfaro M."/>
            <person name="Sun H."/>
            <person name="Tritt A."/>
            <person name="Yoshinaga Y."/>
            <person name="Zwiers L.-H."/>
            <person name="Turgeon B."/>
            <person name="Goodwin S."/>
            <person name="Spatafora J."/>
            <person name="Crous P."/>
            <person name="Grigoriev I."/>
        </authorList>
    </citation>
    <scope>NUCLEOTIDE SEQUENCE</scope>
    <source>
        <strain evidence="2">CBS 123094</strain>
    </source>
</reference>
<dbReference type="AlphaFoldDB" id="A0A6A5WFN1"/>
<gene>
    <name evidence="2" type="ORF">P154DRAFT_575755</name>
</gene>
<organism evidence="2 3">
    <name type="scientific">Amniculicola lignicola CBS 123094</name>
    <dbReference type="NCBI Taxonomy" id="1392246"/>
    <lineage>
        <taxon>Eukaryota</taxon>
        <taxon>Fungi</taxon>
        <taxon>Dikarya</taxon>
        <taxon>Ascomycota</taxon>
        <taxon>Pezizomycotina</taxon>
        <taxon>Dothideomycetes</taxon>
        <taxon>Pleosporomycetidae</taxon>
        <taxon>Pleosporales</taxon>
        <taxon>Amniculicolaceae</taxon>
        <taxon>Amniculicola</taxon>
    </lineage>
</organism>
<accession>A0A6A5WFN1</accession>
<name>A0A6A5WFN1_9PLEO</name>
<feature type="compositionally biased region" description="Polar residues" evidence="1">
    <location>
        <begin position="94"/>
        <end position="107"/>
    </location>
</feature>
<evidence type="ECO:0000313" key="2">
    <source>
        <dbReference type="EMBL" id="KAF2000703.1"/>
    </source>
</evidence>
<protein>
    <submittedName>
        <fullName evidence="2">Uncharacterized protein</fullName>
    </submittedName>
</protein>
<feature type="region of interest" description="Disordered" evidence="1">
    <location>
        <begin position="1"/>
        <end position="124"/>
    </location>
</feature>
<dbReference type="EMBL" id="ML977587">
    <property type="protein sequence ID" value="KAF2000703.1"/>
    <property type="molecule type" value="Genomic_DNA"/>
</dbReference>
<feature type="compositionally biased region" description="Gly residues" evidence="1">
    <location>
        <begin position="113"/>
        <end position="124"/>
    </location>
</feature>
<evidence type="ECO:0000256" key="1">
    <source>
        <dbReference type="SAM" id="MobiDB-lite"/>
    </source>
</evidence>
<proteinExistence type="predicted"/>
<evidence type="ECO:0000313" key="3">
    <source>
        <dbReference type="Proteomes" id="UP000799779"/>
    </source>
</evidence>
<keyword evidence="3" id="KW-1185">Reference proteome</keyword>
<feature type="compositionally biased region" description="Basic and acidic residues" evidence="1">
    <location>
        <begin position="8"/>
        <end position="19"/>
    </location>
</feature>
<sequence length="158" mass="17163">MATKRRRRDDSLAARHLKQEPVTARRWSREHGRQASAERCSEWTKKEAKRSELQSHRNAQRGRAWGPGCGGCLAIPGAVTKKEPPRNSGRAQEAGNTADDNYSSSRAQRLGGANRGGERGGGGWLLGGRAKAEMLVGRIRDKAADCVVHVAIAVISLQ</sequence>
<dbReference type="Proteomes" id="UP000799779">
    <property type="component" value="Unassembled WGS sequence"/>
</dbReference>
<feature type="compositionally biased region" description="Basic and acidic residues" evidence="1">
    <location>
        <begin position="39"/>
        <end position="55"/>
    </location>
</feature>